<dbReference type="InterPro" id="IPR036866">
    <property type="entry name" value="RibonucZ/Hydroxyglut_hydro"/>
</dbReference>
<dbReference type="CDD" id="cd07711">
    <property type="entry name" value="MBLAC1-like_MBL-fold"/>
    <property type="match status" value="1"/>
</dbReference>
<organism evidence="4">
    <name type="scientific">Thelazia callipaeda</name>
    <name type="common">Oriental eyeworm</name>
    <name type="synonym">Parasitic nematode</name>
    <dbReference type="NCBI Taxonomy" id="103827"/>
    <lineage>
        <taxon>Eukaryota</taxon>
        <taxon>Metazoa</taxon>
        <taxon>Ecdysozoa</taxon>
        <taxon>Nematoda</taxon>
        <taxon>Chromadorea</taxon>
        <taxon>Rhabditida</taxon>
        <taxon>Spirurina</taxon>
        <taxon>Spiruromorpha</taxon>
        <taxon>Thelazioidea</taxon>
        <taxon>Thelaziidae</taxon>
        <taxon>Thelazia</taxon>
    </lineage>
</organism>
<protein>
    <submittedName>
        <fullName evidence="4">Lactamase_B domain-containing protein</fullName>
    </submittedName>
</protein>
<reference evidence="4" key="1">
    <citation type="submission" date="2017-02" db="UniProtKB">
        <authorList>
            <consortium name="WormBaseParasite"/>
        </authorList>
    </citation>
    <scope>IDENTIFICATION</scope>
</reference>
<dbReference type="Proteomes" id="UP000276776">
    <property type="component" value="Unassembled WGS sequence"/>
</dbReference>
<name>A0A0N5CJH4_THECL</name>
<dbReference type="SUPFAM" id="SSF56281">
    <property type="entry name" value="Metallo-hydrolase/oxidoreductase"/>
    <property type="match status" value="1"/>
</dbReference>
<dbReference type="SMART" id="SM00849">
    <property type="entry name" value="Lactamase_B"/>
    <property type="match status" value="1"/>
</dbReference>
<dbReference type="Gene3D" id="3.60.15.10">
    <property type="entry name" value="Ribonuclease Z/Hydroxyacylglutathione hydrolase-like"/>
    <property type="match status" value="1"/>
</dbReference>
<sequence>MDEYPRVFVLLEGYCRRADAECSDGYEEASGTVTLIVTRERKILVDCGDPWNGACIVEEANDFFLALSKYSLSCNDITDLIITHGHSDHCGNMSLFQQATIYMADDNARDGWYYTYTVLFRLLNFFDPRMLDNCVEIRLTPGHTDHDRSVIVTNTEFGTIAVVGDIFEEKDDVKTWRKNSKYPQDQERSREAILQVADWIIPGHGQMFKNLRK</sequence>
<evidence type="ECO:0000259" key="1">
    <source>
        <dbReference type="SMART" id="SM00849"/>
    </source>
</evidence>
<dbReference type="InterPro" id="IPR039344">
    <property type="entry name" value="MBLAC1"/>
</dbReference>
<dbReference type="OrthoDB" id="10250730at2759"/>
<gene>
    <name evidence="2" type="ORF">TCLT_LOCUS182</name>
</gene>
<dbReference type="EMBL" id="UYYF01000011">
    <property type="protein sequence ID" value="VDM95047.1"/>
    <property type="molecule type" value="Genomic_DNA"/>
</dbReference>
<evidence type="ECO:0000313" key="2">
    <source>
        <dbReference type="EMBL" id="VDM95047.1"/>
    </source>
</evidence>
<dbReference type="InterPro" id="IPR001279">
    <property type="entry name" value="Metallo-B-lactamas"/>
</dbReference>
<proteinExistence type="predicted"/>
<feature type="domain" description="Metallo-beta-lactamase" evidence="1">
    <location>
        <begin position="30"/>
        <end position="204"/>
    </location>
</feature>
<dbReference type="PANTHER" id="PTHR23200:SF35">
    <property type="entry name" value="METALLO-BETA-LACTAMASE DOMAIN-CONTAINING PROTEIN"/>
    <property type="match status" value="1"/>
</dbReference>
<accession>A0A0N5CJH4</accession>
<dbReference type="PANTHER" id="PTHR23200">
    <property type="entry name" value="METALLO-BETA-LACTAMASE DOMAIN-CONTAINING PROTEIN 1"/>
    <property type="match status" value="1"/>
</dbReference>
<dbReference type="WBParaSite" id="TCLT_0000018101-mRNA-1">
    <property type="protein sequence ID" value="TCLT_0000018101-mRNA-1"/>
    <property type="gene ID" value="TCLT_0000018101"/>
</dbReference>
<dbReference type="OMA" id="ICSHGHV"/>
<keyword evidence="3" id="KW-1185">Reference proteome</keyword>
<dbReference type="Pfam" id="PF00753">
    <property type="entry name" value="Lactamase_B"/>
    <property type="match status" value="1"/>
</dbReference>
<evidence type="ECO:0000313" key="4">
    <source>
        <dbReference type="WBParaSite" id="TCLT_0000018101-mRNA-1"/>
    </source>
</evidence>
<dbReference type="AlphaFoldDB" id="A0A0N5CJH4"/>
<reference evidence="2 3" key="2">
    <citation type="submission" date="2018-11" db="EMBL/GenBank/DDBJ databases">
        <authorList>
            <consortium name="Pathogen Informatics"/>
        </authorList>
    </citation>
    <scope>NUCLEOTIDE SEQUENCE [LARGE SCALE GENOMIC DNA]</scope>
</reference>
<evidence type="ECO:0000313" key="3">
    <source>
        <dbReference type="Proteomes" id="UP000276776"/>
    </source>
</evidence>